<reference evidence="11 12" key="1">
    <citation type="journal article" date="2010" name="Stand. Genomic Sci.">
        <title>Permanent draft genome sequence of Dethiosulfovibrio peptidovorans type strain (SEBR 4207).</title>
        <authorList>
            <person name="Labutti K."/>
            <person name="Mayilraj S."/>
            <person name="Clum A."/>
            <person name="Lucas S."/>
            <person name="Glavina Del Rio T."/>
            <person name="Nolan M."/>
            <person name="Tice H."/>
            <person name="Cheng J.F."/>
            <person name="Pitluck S."/>
            <person name="Liolios K."/>
            <person name="Ivanova N."/>
            <person name="Mavromatis K."/>
            <person name="Mikhailova N."/>
            <person name="Pati A."/>
            <person name="Goodwin L."/>
            <person name="Chen A."/>
            <person name="Palaniappan K."/>
            <person name="Land M."/>
            <person name="Hauser L."/>
            <person name="Chang Y.J."/>
            <person name="Jeffries C.D."/>
            <person name="Rohde M."/>
            <person name="Spring S."/>
            <person name="Goker M."/>
            <person name="Woyke T."/>
            <person name="Bristow J."/>
            <person name="Eisen J.A."/>
            <person name="Markowitz V."/>
            <person name="Hugenholtz P."/>
            <person name="Kyrpides N.C."/>
            <person name="Klenk H.P."/>
            <person name="Lapidus A."/>
        </authorList>
    </citation>
    <scope>NUCLEOTIDE SEQUENCE [LARGE SCALE GENOMIC DNA]</scope>
    <source>
        <strain evidence="11 12">DSM 11002</strain>
    </source>
</reference>
<dbReference type="RefSeq" id="WP_005660500.1">
    <property type="nucleotide sequence ID" value="NZ_ABTR02000001.1"/>
</dbReference>
<evidence type="ECO:0000259" key="9">
    <source>
        <dbReference type="Pfam" id="PF04552"/>
    </source>
</evidence>
<dbReference type="GO" id="GO:0003677">
    <property type="term" value="F:DNA binding"/>
    <property type="evidence" value="ECO:0007669"/>
    <property type="project" value="UniProtKB-KW"/>
</dbReference>
<dbReference type="Proteomes" id="UP000006427">
    <property type="component" value="Unassembled WGS sequence"/>
</dbReference>
<dbReference type="InterPro" id="IPR038709">
    <property type="entry name" value="RpoN_core-bd_sf"/>
</dbReference>
<dbReference type="InterPro" id="IPR007634">
    <property type="entry name" value="RNA_pol_sigma_54_DNA-bd"/>
</dbReference>
<keyword evidence="6" id="KW-0731">Sigma factor</keyword>
<accession>D2Z6Y0</accession>
<dbReference type="PANTHER" id="PTHR32248:SF4">
    <property type="entry name" value="RNA POLYMERASE SIGMA-54 FACTOR"/>
    <property type="match status" value="1"/>
</dbReference>
<evidence type="ECO:0000256" key="2">
    <source>
        <dbReference type="ARBA" id="ARBA00022478"/>
    </source>
</evidence>
<dbReference type="Pfam" id="PF04963">
    <property type="entry name" value="Sigma54_CBD"/>
    <property type="match status" value="1"/>
</dbReference>
<evidence type="ECO:0000313" key="12">
    <source>
        <dbReference type="Proteomes" id="UP000006427"/>
    </source>
</evidence>
<dbReference type="Gene3D" id="1.10.10.1330">
    <property type="entry name" value="RNA polymerase sigma-54 factor, core-binding domain"/>
    <property type="match status" value="1"/>
</dbReference>
<evidence type="ECO:0000256" key="3">
    <source>
        <dbReference type="ARBA" id="ARBA00022679"/>
    </source>
</evidence>
<dbReference type="GO" id="GO:0001216">
    <property type="term" value="F:DNA-binding transcription activator activity"/>
    <property type="evidence" value="ECO:0007669"/>
    <property type="project" value="InterPro"/>
</dbReference>
<keyword evidence="8" id="KW-0804">Transcription</keyword>
<evidence type="ECO:0000256" key="7">
    <source>
        <dbReference type="ARBA" id="ARBA00023125"/>
    </source>
</evidence>
<dbReference type="PANTHER" id="PTHR32248">
    <property type="entry name" value="RNA POLYMERASE SIGMA-54 FACTOR"/>
    <property type="match status" value="1"/>
</dbReference>
<keyword evidence="5" id="KW-0805">Transcription regulation</keyword>
<evidence type="ECO:0000313" key="11">
    <source>
        <dbReference type="EMBL" id="EFC91227.1"/>
    </source>
</evidence>
<dbReference type="eggNOG" id="COG1508">
    <property type="taxonomic scope" value="Bacteria"/>
</dbReference>
<dbReference type="OrthoDB" id="3527at2"/>
<evidence type="ECO:0000256" key="1">
    <source>
        <dbReference type="ARBA" id="ARBA00008798"/>
    </source>
</evidence>
<evidence type="ECO:0000256" key="6">
    <source>
        <dbReference type="ARBA" id="ARBA00023082"/>
    </source>
</evidence>
<comment type="caution">
    <text evidence="11">The sequence shown here is derived from an EMBL/GenBank/DDBJ whole genome shotgun (WGS) entry which is preliminary data.</text>
</comment>
<evidence type="ECO:0000259" key="10">
    <source>
        <dbReference type="Pfam" id="PF04963"/>
    </source>
</evidence>
<keyword evidence="4" id="KW-0548">Nucleotidyltransferase</keyword>
<organism evidence="11 12">
    <name type="scientific">Dethiosulfovibrio peptidovorans DSM 11002</name>
    <dbReference type="NCBI Taxonomy" id="469381"/>
    <lineage>
        <taxon>Bacteria</taxon>
        <taxon>Thermotogati</taxon>
        <taxon>Synergistota</taxon>
        <taxon>Synergistia</taxon>
        <taxon>Synergistales</taxon>
        <taxon>Dethiosulfovibrionaceae</taxon>
        <taxon>Dethiosulfovibrio</taxon>
    </lineage>
</organism>
<dbReference type="Pfam" id="PF04552">
    <property type="entry name" value="Sigma54_DBD"/>
    <property type="match status" value="1"/>
</dbReference>
<dbReference type="GO" id="GO:0016987">
    <property type="term" value="F:sigma factor activity"/>
    <property type="evidence" value="ECO:0007669"/>
    <property type="project" value="UniProtKB-KW"/>
</dbReference>
<comment type="similarity">
    <text evidence="1">Belongs to the sigma-54 factor family.</text>
</comment>
<sequence>MAWIDPSPRLTQQVRTELLHLPVLIQNLRLLTMPVQELVDTAIGELADNPLYEVNPPRSWQESGILDDLSEEPSLEENLIRQMAQCRPLREERDSLPYELVRYLDHRGYLTDTQEAIADQLELTAERLDLLLERVRDIVEPPGLFARDLIHCLSLQLIRSGKEESDGAKILEMAVDLLGKGDPKDAMERLGWSRSRFDRAMEELSHLDPAPGRRTTAQVVIPELELYPDPDRPAVVLAENLPRIYMTPLTWEDDRVTSMKGRGLHIIQSIARRNASKLSLAIEVAKKQKDYLMSREGAPYPMTMTEMAEKLNRSVSTVQRIASTTWAVTPVGTVPMDRLFSRPLKSRPDMSVAQLRSRIEEASRKGMSDSELSRNLGVPRRTITWHRQRRR</sequence>
<dbReference type="GO" id="GO:0016779">
    <property type="term" value="F:nucleotidyltransferase activity"/>
    <property type="evidence" value="ECO:0007669"/>
    <property type="project" value="UniProtKB-KW"/>
</dbReference>
<dbReference type="PRINTS" id="PR00045">
    <property type="entry name" value="SIGMA54FCT"/>
</dbReference>
<dbReference type="PaxDb" id="469381-Dpep_1201"/>
<dbReference type="InterPro" id="IPR000394">
    <property type="entry name" value="RNA_pol_sigma_54"/>
</dbReference>
<proteinExistence type="inferred from homology"/>
<dbReference type="PROSITE" id="PS50044">
    <property type="entry name" value="SIGMA54_3"/>
    <property type="match status" value="1"/>
</dbReference>
<evidence type="ECO:0000256" key="4">
    <source>
        <dbReference type="ARBA" id="ARBA00022695"/>
    </source>
</evidence>
<gene>
    <name evidence="11" type="ORF">Dpep_1201</name>
</gene>
<dbReference type="AlphaFoldDB" id="D2Z6Y0"/>
<keyword evidence="3" id="KW-0808">Transferase</keyword>
<feature type="domain" description="RNA polymerase sigma factor 54 core-binding" evidence="10">
    <location>
        <begin position="69"/>
        <end position="244"/>
    </location>
</feature>
<evidence type="ECO:0000256" key="5">
    <source>
        <dbReference type="ARBA" id="ARBA00023015"/>
    </source>
</evidence>
<feature type="domain" description="RNA polymerase sigma factor 54 DNA-binding" evidence="9">
    <location>
        <begin position="266"/>
        <end position="388"/>
    </location>
</feature>
<name>D2Z6Y0_9BACT</name>
<keyword evidence="2" id="KW-0240">DNA-directed RNA polymerase</keyword>
<evidence type="ECO:0000256" key="8">
    <source>
        <dbReference type="ARBA" id="ARBA00023163"/>
    </source>
</evidence>
<dbReference type="InterPro" id="IPR007046">
    <property type="entry name" value="RNA_pol_sigma_54_core-bd"/>
</dbReference>
<keyword evidence="7" id="KW-0238">DNA-binding</keyword>
<dbReference type="GO" id="GO:0006352">
    <property type="term" value="P:DNA-templated transcription initiation"/>
    <property type="evidence" value="ECO:0007669"/>
    <property type="project" value="InterPro"/>
</dbReference>
<protein>
    <submittedName>
        <fullName evidence="11">RNA polymerase, sigma 54 subunit, RpoN</fullName>
    </submittedName>
</protein>
<dbReference type="GO" id="GO:0000428">
    <property type="term" value="C:DNA-directed RNA polymerase complex"/>
    <property type="evidence" value="ECO:0007669"/>
    <property type="project" value="UniProtKB-KW"/>
</dbReference>
<dbReference type="STRING" id="469381.Dpep_1201"/>
<dbReference type="EMBL" id="ABTR02000001">
    <property type="protein sequence ID" value="EFC91227.1"/>
    <property type="molecule type" value="Genomic_DNA"/>
</dbReference>
<keyword evidence="12" id="KW-1185">Reference proteome</keyword>
<dbReference type="PIRSF" id="PIRSF000774">
    <property type="entry name" value="RpoN"/>
    <property type="match status" value="1"/>
</dbReference>